<evidence type="ECO:0000256" key="1">
    <source>
        <dbReference type="SAM" id="MobiDB-lite"/>
    </source>
</evidence>
<feature type="region of interest" description="Disordered" evidence="1">
    <location>
        <begin position="44"/>
        <end position="84"/>
    </location>
</feature>
<proteinExistence type="predicted"/>
<dbReference type="EMBL" id="PDUG01000006">
    <property type="protein sequence ID" value="PIC17593.1"/>
    <property type="molecule type" value="Genomic_DNA"/>
</dbReference>
<accession>A0A2G5SRP0</accession>
<evidence type="ECO:0000313" key="3">
    <source>
        <dbReference type="Proteomes" id="UP000230233"/>
    </source>
</evidence>
<feature type="compositionally biased region" description="Polar residues" evidence="1">
    <location>
        <begin position="44"/>
        <end position="58"/>
    </location>
</feature>
<feature type="compositionally biased region" description="Acidic residues" evidence="1">
    <location>
        <begin position="1"/>
        <end position="10"/>
    </location>
</feature>
<feature type="compositionally biased region" description="Polar residues" evidence="1">
    <location>
        <begin position="13"/>
        <end position="26"/>
    </location>
</feature>
<sequence>MTHSDGEDDTMENHTFTQSDAPSPSNRRPFRHVVERFTPIRFGSTQTSLKTSSTFLSRNNREIAERQTSTSFSPQSNSTVQENGMIPTSDEMELDENSNESTSMSLQNEPQVTDNLQTRRMQTPFGGSMDTRRYSRADLIRVMRGDAPIRETHELSNRINQPTTLRQRPRASAVADREINELFHTMSDRGVENFNPQDLTDFNERYQMNVNYGVMRLINLQRNNLPGPPPPEEDNEEAD</sequence>
<comment type="caution">
    <text evidence="2">The sequence shown here is derived from an EMBL/GenBank/DDBJ whole genome shotgun (WGS) entry which is preliminary data.</text>
</comment>
<evidence type="ECO:0000313" key="2">
    <source>
        <dbReference type="EMBL" id="PIC17593.1"/>
    </source>
</evidence>
<dbReference type="OrthoDB" id="10599439at2759"/>
<feature type="region of interest" description="Disordered" evidence="1">
    <location>
        <begin position="1"/>
        <end position="31"/>
    </location>
</feature>
<gene>
    <name evidence="2" type="primary">Cnig_chr_X.g23783</name>
    <name evidence="2" type="ORF">B9Z55_023783</name>
</gene>
<organism evidence="2 3">
    <name type="scientific">Caenorhabditis nigoni</name>
    <dbReference type="NCBI Taxonomy" id="1611254"/>
    <lineage>
        <taxon>Eukaryota</taxon>
        <taxon>Metazoa</taxon>
        <taxon>Ecdysozoa</taxon>
        <taxon>Nematoda</taxon>
        <taxon>Chromadorea</taxon>
        <taxon>Rhabditida</taxon>
        <taxon>Rhabditina</taxon>
        <taxon>Rhabditomorpha</taxon>
        <taxon>Rhabditoidea</taxon>
        <taxon>Rhabditidae</taxon>
        <taxon>Peloderinae</taxon>
        <taxon>Caenorhabditis</taxon>
    </lineage>
</organism>
<dbReference type="AlphaFoldDB" id="A0A2G5SRP0"/>
<reference evidence="3" key="1">
    <citation type="submission" date="2017-10" db="EMBL/GenBank/DDBJ databases">
        <title>Rapid genome shrinkage in a self-fertile nematode reveals novel sperm competition proteins.</title>
        <authorList>
            <person name="Yin D."/>
            <person name="Schwarz E.M."/>
            <person name="Thomas C.G."/>
            <person name="Felde R.L."/>
            <person name="Korf I.F."/>
            <person name="Cutter A.D."/>
            <person name="Schartner C.M."/>
            <person name="Ralston E.J."/>
            <person name="Meyer B.J."/>
            <person name="Haag E.S."/>
        </authorList>
    </citation>
    <scope>NUCLEOTIDE SEQUENCE [LARGE SCALE GENOMIC DNA]</scope>
    <source>
        <strain evidence="3">JU1422</strain>
    </source>
</reference>
<name>A0A2G5SRP0_9PELO</name>
<keyword evidence="3" id="KW-1185">Reference proteome</keyword>
<feature type="compositionally biased region" description="Polar residues" evidence="1">
    <location>
        <begin position="66"/>
        <end position="82"/>
    </location>
</feature>
<protein>
    <submittedName>
        <fullName evidence="2">Uncharacterized protein</fullName>
    </submittedName>
</protein>
<dbReference type="Proteomes" id="UP000230233">
    <property type="component" value="Chromosome X"/>
</dbReference>